<dbReference type="Pfam" id="PF10545">
    <property type="entry name" value="MADF_DNA_bdg"/>
    <property type="match status" value="1"/>
</dbReference>
<dbReference type="SMART" id="SM00595">
    <property type="entry name" value="MADF"/>
    <property type="match status" value="1"/>
</dbReference>
<organism evidence="3 4">
    <name type="scientific">Leptidea sinapis</name>
    <dbReference type="NCBI Taxonomy" id="189913"/>
    <lineage>
        <taxon>Eukaryota</taxon>
        <taxon>Metazoa</taxon>
        <taxon>Ecdysozoa</taxon>
        <taxon>Arthropoda</taxon>
        <taxon>Hexapoda</taxon>
        <taxon>Insecta</taxon>
        <taxon>Pterygota</taxon>
        <taxon>Neoptera</taxon>
        <taxon>Endopterygota</taxon>
        <taxon>Lepidoptera</taxon>
        <taxon>Glossata</taxon>
        <taxon>Ditrysia</taxon>
        <taxon>Papilionoidea</taxon>
        <taxon>Pieridae</taxon>
        <taxon>Dismorphiinae</taxon>
        <taxon>Leptidea</taxon>
    </lineage>
</organism>
<dbReference type="GO" id="GO:0005634">
    <property type="term" value="C:nucleus"/>
    <property type="evidence" value="ECO:0007669"/>
    <property type="project" value="TreeGrafter"/>
</dbReference>
<dbReference type="Proteomes" id="UP000324832">
    <property type="component" value="Unassembled WGS sequence"/>
</dbReference>
<protein>
    <recommendedName>
        <fullName evidence="2">MADF domain-containing protein</fullName>
    </recommendedName>
</protein>
<evidence type="ECO:0000256" key="1">
    <source>
        <dbReference type="SAM" id="MobiDB-lite"/>
    </source>
</evidence>
<name>A0A5E4QFU2_9NEOP</name>
<dbReference type="GO" id="GO:0006357">
    <property type="term" value="P:regulation of transcription by RNA polymerase II"/>
    <property type="evidence" value="ECO:0007669"/>
    <property type="project" value="TreeGrafter"/>
</dbReference>
<dbReference type="AlphaFoldDB" id="A0A5E4QFU2"/>
<feature type="compositionally biased region" description="Acidic residues" evidence="1">
    <location>
        <begin position="90"/>
        <end position="106"/>
    </location>
</feature>
<dbReference type="PANTHER" id="PTHR12243">
    <property type="entry name" value="MADF DOMAIN TRANSCRIPTION FACTOR"/>
    <property type="match status" value="1"/>
</dbReference>
<gene>
    <name evidence="3" type="ORF">LSINAPIS_LOCUS8035</name>
</gene>
<evidence type="ECO:0000259" key="2">
    <source>
        <dbReference type="PROSITE" id="PS51029"/>
    </source>
</evidence>
<proteinExistence type="predicted"/>
<dbReference type="InterPro" id="IPR006578">
    <property type="entry name" value="MADF-dom"/>
</dbReference>
<dbReference type="GO" id="GO:0005667">
    <property type="term" value="C:transcription regulator complex"/>
    <property type="evidence" value="ECO:0007669"/>
    <property type="project" value="TreeGrafter"/>
</dbReference>
<evidence type="ECO:0000313" key="3">
    <source>
        <dbReference type="EMBL" id="VVC96564.1"/>
    </source>
</evidence>
<evidence type="ECO:0000313" key="4">
    <source>
        <dbReference type="Proteomes" id="UP000324832"/>
    </source>
</evidence>
<feature type="compositionally biased region" description="Basic and acidic residues" evidence="1">
    <location>
        <begin position="71"/>
        <end position="89"/>
    </location>
</feature>
<sequence length="165" mass="19727">MNSDKMNSREYREMLIDEVKKFPVLYDTRHENHRDIDVRDRCWMEISERLGVNCEILKREWKILRDSLRQSLKKSKDTTKSGQPLKDDIKIDEEEVQTDPDPECPEPWESGNTDQDDSLDLFFASICQSVRRLPKKYQNMIKRQVLESLLVVEENYEMENAENKK</sequence>
<reference evidence="3 4" key="1">
    <citation type="submission" date="2017-07" db="EMBL/GenBank/DDBJ databases">
        <authorList>
            <person name="Talla V."/>
            <person name="Backstrom N."/>
        </authorList>
    </citation>
    <scope>NUCLEOTIDE SEQUENCE [LARGE SCALE GENOMIC DNA]</scope>
</reference>
<dbReference type="Pfam" id="PF02944">
    <property type="entry name" value="BESS"/>
    <property type="match status" value="1"/>
</dbReference>
<feature type="region of interest" description="Disordered" evidence="1">
    <location>
        <begin position="71"/>
        <end position="113"/>
    </location>
</feature>
<feature type="domain" description="MADF" evidence="2">
    <location>
        <begin position="14"/>
        <end position="97"/>
    </location>
</feature>
<dbReference type="PROSITE" id="PS51029">
    <property type="entry name" value="MADF"/>
    <property type="match status" value="1"/>
</dbReference>
<dbReference type="EMBL" id="FZQP02002781">
    <property type="protein sequence ID" value="VVC96564.1"/>
    <property type="molecule type" value="Genomic_DNA"/>
</dbReference>
<accession>A0A5E4QFU2</accession>
<dbReference type="PANTHER" id="PTHR12243:SF67">
    <property type="entry name" value="COREPRESSOR OF PANGOLIN, ISOFORM A-RELATED"/>
    <property type="match status" value="1"/>
</dbReference>
<keyword evidence="4" id="KW-1185">Reference proteome</keyword>
<dbReference type="InterPro" id="IPR004210">
    <property type="entry name" value="BESS_motif"/>
</dbReference>
<dbReference type="GO" id="GO:0003677">
    <property type="term" value="F:DNA binding"/>
    <property type="evidence" value="ECO:0007669"/>
    <property type="project" value="InterPro"/>
</dbReference>
<dbReference type="InterPro" id="IPR039353">
    <property type="entry name" value="TF_Adf1"/>
</dbReference>